<evidence type="ECO:0000313" key="2">
    <source>
        <dbReference type="Proteomes" id="UP001189429"/>
    </source>
</evidence>
<feature type="non-terminal residue" evidence="1">
    <location>
        <position position="775"/>
    </location>
</feature>
<gene>
    <name evidence="1" type="ORF">PCOR1329_LOCUS73631</name>
</gene>
<name>A0ABN9X5J5_9DINO</name>
<accession>A0ABN9X5J5</accession>
<reference evidence="1" key="1">
    <citation type="submission" date="2023-10" db="EMBL/GenBank/DDBJ databases">
        <authorList>
            <person name="Chen Y."/>
            <person name="Shah S."/>
            <person name="Dougan E. K."/>
            <person name="Thang M."/>
            <person name="Chan C."/>
        </authorList>
    </citation>
    <scope>NUCLEOTIDE SEQUENCE [LARGE SCALE GENOMIC DNA]</scope>
</reference>
<feature type="non-terminal residue" evidence="1">
    <location>
        <position position="1"/>
    </location>
</feature>
<evidence type="ECO:0000313" key="1">
    <source>
        <dbReference type="EMBL" id="CAK0894646.1"/>
    </source>
</evidence>
<proteinExistence type="predicted"/>
<dbReference type="Proteomes" id="UP001189429">
    <property type="component" value="Unassembled WGS sequence"/>
</dbReference>
<sequence length="775" mass="83993">VVQEAGQARVQCDGRAAGIRRDLVADLVFPTWPGAGEVGVVDLAACLEGELLAQVSDPWKCLLPRKEWPLRPARSKVHGGQEEWDKLVKEGLRRGLFREAAPAAFFRGRAGHPIFSGAMGADKEKVVDGVPRSFLRFVSILTPSNEHTRPIQGDVDFLPFIAQAMLVVLKEDESAVVDSEDFVSCFNLLRAPRSWDGFLVYGRPVSGAVLGRRAEDAFRVSLATVPMGLSGAVAVVQAAVRRLVLGEAEVDLATEVAKSKAFPNGPNYSFVHLDSFDFIRVWVRALAEAMAGQESPEHRRLVNGCAAAMACRSTRRRRGRDLLRLSVGIAAAEVAAEAALRHWAGLACFCAVYRRPLFSILQDIFAVIDSPGRQGPVHASALEEPLLLSALAPLAGANLRAQVGPHISCSDASPHGGGAAVADSFGALGATPAFAEVSGNAGASLSEAGGRGTSGPLRSSRRLLGAAGASGDHRSRLWASNELAGLAIRALEARLVRPGFTVVSQPPSSWLWRFPRARWLMQQPGIFPTEALGRHWMHNSLALHRRVAERLGQQGEVCEDELWGIYADVVAAACRAHGEASCPQGPGQQALWLSAQLREATERLGDAQLNEVMVQEIMDWLSAMQAGGEEGQLRDLVRAADHRGSDVRLWASEVLRSSRQTAPYPAFCWQWKPVSSYAWRSAGHINVLEVLAFVNYVKFSLKCVSSVSRRFVHVLDGMVATAVISKGRSTSRRLNGPLREVAGYLLAADAYPFAVWTISDWSFADQASRRVEQRQ</sequence>
<dbReference type="EMBL" id="CAUYUJ010019927">
    <property type="protein sequence ID" value="CAK0894646.1"/>
    <property type="molecule type" value="Genomic_DNA"/>
</dbReference>
<comment type="caution">
    <text evidence="1">The sequence shown here is derived from an EMBL/GenBank/DDBJ whole genome shotgun (WGS) entry which is preliminary data.</text>
</comment>
<organism evidence="1 2">
    <name type="scientific">Prorocentrum cordatum</name>
    <dbReference type="NCBI Taxonomy" id="2364126"/>
    <lineage>
        <taxon>Eukaryota</taxon>
        <taxon>Sar</taxon>
        <taxon>Alveolata</taxon>
        <taxon>Dinophyceae</taxon>
        <taxon>Prorocentrales</taxon>
        <taxon>Prorocentraceae</taxon>
        <taxon>Prorocentrum</taxon>
    </lineage>
</organism>
<protein>
    <submittedName>
        <fullName evidence="1">Uncharacterized protein</fullName>
    </submittedName>
</protein>
<keyword evidence="2" id="KW-1185">Reference proteome</keyword>